<evidence type="ECO:0000256" key="2">
    <source>
        <dbReference type="ARBA" id="ARBA00022723"/>
    </source>
</evidence>
<dbReference type="PROSITE" id="PS51007">
    <property type="entry name" value="CYTC"/>
    <property type="match status" value="1"/>
</dbReference>
<organism evidence="6 7">
    <name type="scientific">Hyphomicrobium denitrificans 1NES1</name>
    <dbReference type="NCBI Taxonomy" id="670307"/>
    <lineage>
        <taxon>Bacteria</taxon>
        <taxon>Pseudomonadati</taxon>
        <taxon>Pseudomonadota</taxon>
        <taxon>Alphaproteobacteria</taxon>
        <taxon>Hyphomicrobiales</taxon>
        <taxon>Hyphomicrobiaceae</taxon>
        <taxon>Hyphomicrobium</taxon>
    </lineage>
</organism>
<evidence type="ECO:0000313" key="7">
    <source>
        <dbReference type="Proteomes" id="UP000005952"/>
    </source>
</evidence>
<dbReference type="EMBL" id="CP005587">
    <property type="protein sequence ID" value="AGK56868.1"/>
    <property type="molecule type" value="Genomic_DNA"/>
</dbReference>
<dbReference type="STRING" id="670307.HYPDE_25928"/>
<protein>
    <recommendedName>
        <fullName evidence="5">Cytochrome c domain-containing protein</fullName>
    </recommendedName>
</protein>
<dbReference type="OrthoDB" id="7873796at2"/>
<keyword evidence="2 4" id="KW-0479">Metal-binding</keyword>
<dbReference type="Gene3D" id="1.10.760.10">
    <property type="entry name" value="Cytochrome c-like domain"/>
    <property type="match status" value="1"/>
</dbReference>
<dbReference type="RefSeq" id="WP_015596905.1">
    <property type="nucleotide sequence ID" value="NC_021172.1"/>
</dbReference>
<sequence length="139" mass="15095">MASAVNFEITKIFDYARRLLIIILLGSAVGFTPAIAQEDDQQIGPEDAGKAESKTPDIKNGLIIARALCSTCHLIGEPPNSSVSADVPSFPSIASRPGQSMERLSSWLIEPHPPMPNVHLTRKEIRDLSGYILSLRSTQ</sequence>
<dbReference type="KEGG" id="hdt:HYPDE_25928"/>
<keyword evidence="7" id="KW-1185">Reference proteome</keyword>
<dbReference type="GO" id="GO:0009055">
    <property type="term" value="F:electron transfer activity"/>
    <property type="evidence" value="ECO:0007669"/>
    <property type="project" value="InterPro"/>
</dbReference>
<dbReference type="AlphaFoldDB" id="N0B1N9"/>
<gene>
    <name evidence="6" type="ORF">HYPDE_25928</name>
</gene>
<reference evidence="6 7" key="1">
    <citation type="journal article" date="2013" name="Genome Announc.">
        <title>Genome sequences for three denitrifying bacterial strains isolated from a uranium- and nitrate-contaminated subsurface environment.</title>
        <authorList>
            <person name="Venkatramanan R."/>
            <person name="Prakash O."/>
            <person name="Woyke T."/>
            <person name="Chain P."/>
            <person name="Goodwin L.A."/>
            <person name="Watson D."/>
            <person name="Brooks S."/>
            <person name="Kostka J.E."/>
            <person name="Green S.J."/>
        </authorList>
    </citation>
    <scope>NUCLEOTIDE SEQUENCE [LARGE SCALE GENOMIC DNA]</scope>
    <source>
        <strain evidence="6 7">1NES1</strain>
    </source>
</reference>
<evidence type="ECO:0000256" key="1">
    <source>
        <dbReference type="ARBA" id="ARBA00022617"/>
    </source>
</evidence>
<dbReference type="eggNOG" id="COG2010">
    <property type="taxonomic scope" value="Bacteria"/>
</dbReference>
<evidence type="ECO:0000256" key="4">
    <source>
        <dbReference type="PROSITE-ProRule" id="PRU00433"/>
    </source>
</evidence>
<accession>N0B1N9</accession>
<keyword evidence="3 4" id="KW-0408">Iron</keyword>
<evidence type="ECO:0000256" key="3">
    <source>
        <dbReference type="ARBA" id="ARBA00023004"/>
    </source>
</evidence>
<feature type="domain" description="Cytochrome c" evidence="5">
    <location>
        <begin position="56"/>
        <end position="136"/>
    </location>
</feature>
<dbReference type="HOGENOM" id="CLU_151859_0_0_5"/>
<evidence type="ECO:0000259" key="5">
    <source>
        <dbReference type="PROSITE" id="PS51007"/>
    </source>
</evidence>
<dbReference type="GO" id="GO:0046872">
    <property type="term" value="F:metal ion binding"/>
    <property type="evidence" value="ECO:0007669"/>
    <property type="project" value="UniProtKB-KW"/>
</dbReference>
<dbReference type="Proteomes" id="UP000005952">
    <property type="component" value="Chromosome"/>
</dbReference>
<dbReference type="InterPro" id="IPR009056">
    <property type="entry name" value="Cyt_c-like_dom"/>
</dbReference>
<dbReference type="GO" id="GO:0020037">
    <property type="term" value="F:heme binding"/>
    <property type="evidence" value="ECO:0007669"/>
    <property type="project" value="InterPro"/>
</dbReference>
<keyword evidence="1 4" id="KW-0349">Heme</keyword>
<proteinExistence type="predicted"/>
<dbReference type="InterPro" id="IPR036909">
    <property type="entry name" value="Cyt_c-like_dom_sf"/>
</dbReference>
<evidence type="ECO:0000313" key="6">
    <source>
        <dbReference type="EMBL" id="AGK56868.1"/>
    </source>
</evidence>
<dbReference type="SUPFAM" id="SSF46626">
    <property type="entry name" value="Cytochrome c"/>
    <property type="match status" value="1"/>
</dbReference>
<name>N0B1N9_9HYPH</name>